<proteinExistence type="inferred from homology"/>
<reference evidence="7" key="2">
    <citation type="submission" date="2016-02" db="EMBL/GenBank/DDBJ databases">
        <title>Draft genome sequence of five rapidly growing Mycobacterium species.</title>
        <authorList>
            <person name="Katahira K."/>
            <person name="Gotou Y."/>
            <person name="Iida K."/>
            <person name="Ogura Y."/>
            <person name="Hayashi T."/>
        </authorList>
    </citation>
    <scope>NUCLEOTIDE SEQUENCE [LARGE SCALE GENOMIC DNA]</scope>
    <source>
        <strain evidence="7">JCM6362</strain>
    </source>
</reference>
<feature type="binding site" evidence="4">
    <location>
        <position position="338"/>
    </location>
    <ligand>
        <name>substrate</name>
    </ligand>
</feature>
<comment type="similarity">
    <text evidence="2">Belongs to the flavin monoamine oxidase family.</text>
</comment>
<feature type="binding site" evidence="4">
    <location>
        <begin position="28"/>
        <end position="29"/>
    </location>
    <ligand>
        <name>FAD</name>
        <dbReference type="ChEBI" id="CHEBI:57692"/>
    </ligand>
</feature>
<dbReference type="Gene3D" id="1.10.405.10">
    <property type="entry name" value="Guanine Nucleotide Dissociation Inhibitor, domain 1"/>
    <property type="match status" value="1"/>
</dbReference>
<evidence type="ECO:0000313" key="7">
    <source>
        <dbReference type="Proteomes" id="UP000069654"/>
    </source>
</evidence>
<dbReference type="STRING" id="1797.RMCT_0252"/>
<evidence type="ECO:0000256" key="3">
    <source>
        <dbReference type="ARBA" id="ARBA00023002"/>
    </source>
</evidence>
<evidence type="ECO:0000256" key="2">
    <source>
        <dbReference type="ARBA" id="ARBA00005995"/>
    </source>
</evidence>
<dbReference type="AlphaFoldDB" id="A0A117IL83"/>
<dbReference type="GO" id="GO:0016491">
    <property type="term" value="F:oxidoreductase activity"/>
    <property type="evidence" value="ECO:0007669"/>
    <property type="project" value="UniProtKB-KW"/>
</dbReference>
<dbReference type="Proteomes" id="UP000069654">
    <property type="component" value="Unassembled WGS sequence"/>
</dbReference>
<keyword evidence="3" id="KW-0560">Oxidoreductase</keyword>
<dbReference type="EMBL" id="BCTB01000002">
    <property type="protein sequence ID" value="GAT13281.1"/>
    <property type="molecule type" value="Genomic_DNA"/>
</dbReference>
<accession>A0A117IL83</accession>
<feature type="binding site" evidence="4">
    <location>
        <position position="234"/>
    </location>
    <ligand>
        <name>FAD</name>
        <dbReference type="ChEBI" id="CHEBI:57692"/>
    </ligand>
</feature>
<comment type="cofactor">
    <cofactor evidence="1">
        <name>FAD</name>
        <dbReference type="ChEBI" id="CHEBI:57692"/>
    </cofactor>
</comment>
<dbReference type="InterPro" id="IPR050703">
    <property type="entry name" value="Flavin_MAO"/>
</dbReference>
<evidence type="ECO:0000259" key="5">
    <source>
        <dbReference type="Pfam" id="PF01593"/>
    </source>
</evidence>
<dbReference type="Gene3D" id="3.50.50.60">
    <property type="entry name" value="FAD/NAD(P)-binding domain"/>
    <property type="match status" value="1"/>
</dbReference>
<evidence type="ECO:0000256" key="4">
    <source>
        <dbReference type="PIRSR" id="PIRSR601613-1"/>
    </source>
</evidence>
<dbReference type="InterPro" id="IPR036188">
    <property type="entry name" value="FAD/NAD-bd_sf"/>
</dbReference>
<dbReference type="SUPFAM" id="SSF54373">
    <property type="entry name" value="FAD-linked reductases, C-terminal domain"/>
    <property type="match status" value="1"/>
</dbReference>
<dbReference type="InterPro" id="IPR002937">
    <property type="entry name" value="Amino_oxidase"/>
</dbReference>
<dbReference type="SUPFAM" id="SSF51905">
    <property type="entry name" value="FAD/NAD(P)-binding domain"/>
    <property type="match status" value="1"/>
</dbReference>
<dbReference type="Pfam" id="PF01593">
    <property type="entry name" value="Amino_oxidase"/>
    <property type="match status" value="1"/>
</dbReference>
<feature type="binding site" evidence="4">
    <location>
        <position position="421"/>
    </location>
    <ligand>
        <name>FAD</name>
        <dbReference type="ChEBI" id="CHEBI:57692"/>
    </ligand>
</feature>
<dbReference type="InterPro" id="IPR001613">
    <property type="entry name" value="Flavin_amine_oxidase"/>
</dbReference>
<reference evidence="6 7" key="1">
    <citation type="journal article" date="2016" name="Genome Announc.">
        <title>Draft Genome Sequences of Five Rapidly Growing Mycobacterium Species, M. thermoresistibile, M. fortuitum subsp. acetamidolyticum, M. canariasense, M. brisbanense, and M. novocastrense.</title>
        <authorList>
            <person name="Katahira K."/>
            <person name="Ogura Y."/>
            <person name="Gotoh Y."/>
            <person name="Hayashi T."/>
        </authorList>
    </citation>
    <scope>NUCLEOTIDE SEQUENCE [LARGE SCALE GENOMIC DNA]</scope>
    <source>
        <strain evidence="6 7">JCM6362</strain>
    </source>
</reference>
<comment type="caution">
    <text evidence="6">The sequence shown here is derived from an EMBL/GenBank/DDBJ whole genome shotgun (WGS) entry which is preliminary data.</text>
</comment>
<dbReference type="PANTHER" id="PTHR43563:SF1">
    <property type="entry name" value="AMINE OXIDASE [FLAVIN-CONTAINING] B"/>
    <property type="match status" value="1"/>
</dbReference>
<dbReference type="PANTHER" id="PTHR43563">
    <property type="entry name" value="AMINE OXIDASE"/>
    <property type="match status" value="1"/>
</dbReference>
<organism evidence="6 7">
    <name type="scientific">Mycolicibacterium thermoresistibile</name>
    <name type="common">Mycobacterium thermoresistibile</name>
    <dbReference type="NCBI Taxonomy" id="1797"/>
    <lineage>
        <taxon>Bacteria</taxon>
        <taxon>Bacillati</taxon>
        <taxon>Actinomycetota</taxon>
        <taxon>Actinomycetes</taxon>
        <taxon>Mycobacteriales</taxon>
        <taxon>Mycobacteriaceae</taxon>
        <taxon>Mycolicibacterium</taxon>
    </lineage>
</organism>
<protein>
    <submittedName>
        <fullName evidence="6">Amine oxidase</fullName>
    </submittedName>
</protein>
<evidence type="ECO:0000313" key="6">
    <source>
        <dbReference type="EMBL" id="GAT13281.1"/>
    </source>
</evidence>
<feature type="domain" description="Amine oxidase" evidence="5">
    <location>
        <begin position="8"/>
        <end position="445"/>
    </location>
</feature>
<dbReference type="PRINTS" id="PR00757">
    <property type="entry name" value="AMINEOXDASEF"/>
</dbReference>
<evidence type="ECO:0000256" key="1">
    <source>
        <dbReference type="ARBA" id="ARBA00001974"/>
    </source>
</evidence>
<dbReference type="Gene3D" id="3.90.660.10">
    <property type="match status" value="1"/>
</dbReference>
<sequence>MVVVGAGLAGLTAARTLRRAGVDVVVLEARDRVGGRTLNHFLEHGPDPENDAVVELGGQWIGPGHQRIRALIDELGLSTFDTYDRGAKLWEHNGRVRRYTGEIPRANPLHLADLQIALTRLERMARRIDPAAPWAAPRAAQWDRQTVAGWIDRHVRTAVGRAFIELVCEAVWAADAADLSLLHLLTYTSSNQGLSQLITTRGGAQQSRIIGGAQQISTAMADELGDAVRLGAPVREIRTRDGVQVVADTATVRAERVVVAMSPTLAGRLHYDEPLPADRDQLTQRMPNGSVVKCMAIYDEPFWRADGLSGQGVGFTGPVKVFFDNSPPSGRPGVLLGFLEGSQARELGRADTRTRREAVIGCFARMFGPRAARPVDYVEKVWAADQWTRGCYGAFLPPNTWTQVGPALRRAVGPIHWAGAETAVRSMGYMDGAVASGERAAAEVLTALGSGA</sequence>
<dbReference type="OMA" id="LWARVMH"/>
<gene>
    <name evidence="6" type="ORF">RMCT_0252</name>
</gene>
<name>A0A117IL83_MYCTH</name>